<dbReference type="InterPro" id="IPR009936">
    <property type="entry name" value="DUF1468"/>
</dbReference>
<feature type="transmembrane region" description="Helical" evidence="1">
    <location>
        <begin position="44"/>
        <end position="64"/>
    </location>
</feature>
<feature type="transmembrane region" description="Helical" evidence="1">
    <location>
        <begin position="129"/>
        <end position="148"/>
    </location>
</feature>
<dbReference type="Pfam" id="PF07331">
    <property type="entry name" value="TctB"/>
    <property type="match status" value="1"/>
</dbReference>
<proteinExistence type="predicted"/>
<keyword evidence="1" id="KW-1133">Transmembrane helix</keyword>
<evidence type="ECO:0000256" key="1">
    <source>
        <dbReference type="SAM" id="Phobius"/>
    </source>
</evidence>
<evidence type="ECO:0000313" key="3">
    <source>
        <dbReference type="EMBL" id="SAL30133.1"/>
    </source>
</evidence>
<evidence type="ECO:0000259" key="2">
    <source>
        <dbReference type="Pfam" id="PF07331"/>
    </source>
</evidence>
<feature type="transmembrane region" description="Helical" evidence="1">
    <location>
        <begin position="12"/>
        <end position="32"/>
    </location>
</feature>
<organism evidence="3 4">
    <name type="scientific">Caballeronia sordidicola</name>
    <name type="common">Burkholderia sordidicola</name>
    <dbReference type="NCBI Taxonomy" id="196367"/>
    <lineage>
        <taxon>Bacteria</taxon>
        <taxon>Pseudomonadati</taxon>
        <taxon>Pseudomonadota</taxon>
        <taxon>Betaproteobacteria</taxon>
        <taxon>Burkholderiales</taxon>
        <taxon>Burkholderiaceae</taxon>
        <taxon>Caballeronia</taxon>
    </lineage>
</organism>
<reference evidence="3 4" key="1">
    <citation type="submission" date="2016-01" db="EMBL/GenBank/DDBJ databases">
        <authorList>
            <person name="Oliw E.H."/>
        </authorList>
    </citation>
    <scope>NUCLEOTIDE SEQUENCE [LARGE SCALE GENOMIC DNA]</scope>
    <source>
        <strain evidence="3">LMG 22029</strain>
    </source>
</reference>
<sequence>MPLQLTQVRRDYLGGTLMLLIGAGALVEGATYDVGTLNNMGPGFFPVALGLLMALVGLGIVISARLSARRAATSTESPARQPEWGAWACILGGIAAFVGIGEYGGLAPATFALVFISALGDRTNDPKRAAMLALAMVVISAVVFRWALKLQFPLFSWG</sequence>
<feature type="transmembrane region" description="Helical" evidence="1">
    <location>
        <begin position="84"/>
        <end position="117"/>
    </location>
</feature>
<dbReference type="AlphaFoldDB" id="A0A158GDZ6"/>
<dbReference type="Proteomes" id="UP000054893">
    <property type="component" value="Unassembled WGS sequence"/>
</dbReference>
<feature type="domain" description="DUF1468" evidence="2">
    <location>
        <begin position="15"/>
        <end position="153"/>
    </location>
</feature>
<accession>A0A158GDZ6</accession>
<dbReference type="OrthoDB" id="8965982at2"/>
<keyword evidence="1" id="KW-0812">Transmembrane</keyword>
<dbReference type="EMBL" id="FCOC02000006">
    <property type="protein sequence ID" value="SAL30133.1"/>
    <property type="molecule type" value="Genomic_DNA"/>
</dbReference>
<name>A0A158GDZ6_CABSO</name>
<evidence type="ECO:0000313" key="4">
    <source>
        <dbReference type="Proteomes" id="UP000054893"/>
    </source>
</evidence>
<dbReference type="RefSeq" id="WP_060819470.1">
    <property type="nucleotide sequence ID" value="NZ_FCOC02000006.1"/>
</dbReference>
<gene>
    <name evidence="3" type="ORF">AWB64_02637</name>
</gene>
<protein>
    <submittedName>
        <fullName evidence="3">Tripartite tricarboxylate transporter TctB family protein</fullName>
    </submittedName>
</protein>
<keyword evidence="1" id="KW-0472">Membrane</keyword>